<name>A0A183K7L5_9TREM</name>
<organism evidence="3">
    <name type="scientific">Schistosoma curassoni</name>
    <dbReference type="NCBI Taxonomy" id="6186"/>
    <lineage>
        <taxon>Eukaryota</taxon>
        <taxon>Metazoa</taxon>
        <taxon>Spiralia</taxon>
        <taxon>Lophotrochozoa</taxon>
        <taxon>Platyhelminthes</taxon>
        <taxon>Trematoda</taxon>
        <taxon>Digenea</taxon>
        <taxon>Strigeidida</taxon>
        <taxon>Schistosomatoidea</taxon>
        <taxon>Schistosomatidae</taxon>
        <taxon>Schistosoma</taxon>
    </lineage>
</organism>
<dbReference type="EMBL" id="UZAK01034115">
    <property type="protein sequence ID" value="VDP42512.1"/>
    <property type="molecule type" value="Genomic_DNA"/>
</dbReference>
<evidence type="ECO:0000313" key="1">
    <source>
        <dbReference type="EMBL" id="VDP42512.1"/>
    </source>
</evidence>
<reference evidence="3" key="1">
    <citation type="submission" date="2016-06" db="UniProtKB">
        <authorList>
            <consortium name="WormBaseParasite"/>
        </authorList>
    </citation>
    <scope>IDENTIFICATION</scope>
</reference>
<keyword evidence="2" id="KW-1185">Reference proteome</keyword>
<dbReference type="Proteomes" id="UP000279833">
    <property type="component" value="Unassembled WGS sequence"/>
</dbReference>
<protein>
    <submittedName>
        <fullName evidence="1 3">Uncharacterized protein</fullName>
    </submittedName>
</protein>
<evidence type="ECO:0000313" key="2">
    <source>
        <dbReference type="Proteomes" id="UP000279833"/>
    </source>
</evidence>
<gene>
    <name evidence="1" type="ORF">SCUD_LOCUS10993</name>
</gene>
<proteinExistence type="predicted"/>
<reference evidence="1 2" key="2">
    <citation type="submission" date="2018-11" db="EMBL/GenBank/DDBJ databases">
        <authorList>
            <consortium name="Pathogen Informatics"/>
        </authorList>
    </citation>
    <scope>NUCLEOTIDE SEQUENCE [LARGE SCALE GENOMIC DNA]</scope>
    <source>
        <strain evidence="1">Dakar</strain>
        <strain evidence="2">Dakar, Senegal</strain>
    </source>
</reference>
<accession>A0A183K7L5</accession>
<dbReference type="AlphaFoldDB" id="A0A183K7L5"/>
<sequence length="76" mass="8503">MEKDNTLKSRDDRDEEDLNIRSLCVRDRNSGLNILVNMGAAPSVIPQNKTELGQKTITVSLQASDKTKIATFGRKR</sequence>
<dbReference type="WBParaSite" id="SCUD_0001099301-mRNA-1">
    <property type="protein sequence ID" value="SCUD_0001099301-mRNA-1"/>
    <property type="gene ID" value="SCUD_0001099301"/>
</dbReference>
<dbReference type="STRING" id="6186.A0A183K7L5"/>
<evidence type="ECO:0000313" key="3">
    <source>
        <dbReference type="WBParaSite" id="SCUD_0001099301-mRNA-1"/>
    </source>
</evidence>